<keyword evidence="3 6" id="KW-0812">Transmembrane</keyword>
<feature type="transmembrane region" description="Helical" evidence="6">
    <location>
        <begin position="158"/>
        <end position="179"/>
    </location>
</feature>
<evidence type="ECO:0000256" key="5">
    <source>
        <dbReference type="ARBA" id="ARBA00023136"/>
    </source>
</evidence>
<name>A0ABR4TL77_9PROT</name>
<dbReference type="Proteomes" id="UP000027463">
    <property type="component" value="Unassembled WGS sequence"/>
</dbReference>
<sequence>MRKVMIENLLLLWLAALPLMGSPGPATISLAASGSAFGIRPSLGYLGGIITGTIAVLLLVATGIATALLAHPIAGQVLTAIAAIYILYLAWKIATAPIRPASKPAHQTQASPKAKAPDFRGGVMLAIANPKAFAAIGAVYAAHAIAPYSAWLDNTLKIAALALVIVLVNSLWLVFGAGFARLLSDPRFGRIINILFAALLIASLAMALLSLS</sequence>
<dbReference type="InterPro" id="IPR001123">
    <property type="entry name" value="LeuE-type"/>
</dbReference>
<feature type="transmembrane region" description="Helical" evidence="6">
    <location>
        <begin position="77"/>
        <end position="94"/>
    </location>
</feature>
<evidence type="ECO:0000256" key="4">
    <source>
        <dbReference type="ARBA" id="ARBA00022989"/>
    </source>
</evidence>
<dbReference type="EMBL" id="AUNC01000034">
    <property type="protein sequence ID" value="KEO53790.1"/>
    <property type="molecule type" value="Genomic_DNA"/>
</dbReference>
<accession>A0ABR4TL77</accession>
<keyword evidence="8" id="KW-1185">Reference proteome</keyword>
<feature type="transmembrane region" description="Helical" evidence="6">
    <location>
        <begin position="132"/>
        <end position="151"/>
    </location>
</feature>
<comment type="caution">
    <text evidence="7">The sequence shown here is derived from an EMBL/GenBank/DDBJ whole genome shotgun (WGS) entry which is preliminary data.</text>
</comment>
<feature type="transmembrane region" description="Helical" evidence="6">
    <location>
        <begin position="191"/>
        <end position="211"/>
    </location>
</feature>
<evidence type="ECO:0008006" key="9">
    <source>
        <dbReference type="Google" id="ProtNLM"/>
    </source>
</evidence>
<protein>
    <recommendedName>
        <fullName evidence="9">Amino acid efflux protein</fullName>
    </recommendedName>
</protein>
<evidence type="ECO:0000313" key="8">
    <source>
        <dbReference type="Proteomes" id="UP000027463"/>
    </source>
</evidence>
<keyword evidence="2" id="KW-1003">Cell membrane</keyword>
<dbReference type="PANTHER" id="PTHR30086:SF20">
    <property type="entry name" value="ARGININE EXPORTER PROTEIN ARGO-RELATED"/>
    <property type="match status" value="1"/>
</dbReference>
<keyword evidence="4 6" id="KW-1133">Transmembrane helix</keyword>
<evidence type="ECO:0000313" key="7">
    <source>
        <dbReference type="EMBL" id="KEO53790.1"/>
    </source>
</evidence>
<keyword evidence="5 6" id="KW-0472">Membrane</keyword>
<proteinExistence type="predicted"/>
<comment type="subcellular location">
    <subcellularLocation>
        <location evidence="1">Cell membrane</location>
        <topology evidence="1">Multi-pass membrane protein</topology>
    </subcellularLocation>
</comment>
<dbReference type="PANTHER" id="PTHR30086">
    <property type="entry name" value="ARGININE EXPORTER PROTEIN ARGO"/>
    <property type="match status" value="1"/>
</dbReference>
<evidence type="ECO:0000256" key="2">
    <source>
        <dbReference type="ARBA" id="ARBA00022475"/>
    </source>
</evidence>
<evidence type="ECO:0000256" key="1">
    <source>
        <dbReference type="ARBA" id="ARBA00004651"/>
    </source>
</evidence>
<feature type="transmembrane region" description="Helical" evidence="6">
    <location>
        <begin position="47"/>
        <end position="70"/>
    </location>
</feature>
<dbReference type="Pfam" id="PF01810">
    <property type="entry name" value="LysE"/>
    <property type="match status" value="1"/>
</dbReference>
<reference evidence="7 8" key="1">
    <citation type="submission" date="2013-07" db="EMBL/GenBank/DDBJ databases">
        <title>Thalassospira permensis NBRC 106175 Genome Sequencing.</title>
        <authorList>
            <person name="Lai Q."/>
            <person name="Shao Z."/>
        </authorList>
    </citation>
    <scope>NUCLEOTIDE SEQUENCE [LARGE SCALE GENOMIC DNA]</scope>
    <source>
        <strain evidence="7 8">NBRC 106175</strain>
    </source>
</reference>
<evidence type="ECO:0000256" key="6">
    <source>
        <dbReference type="SAM" id="Phobius"/>
    </source>
</evidence>
<evidence type="ECO:0000256" key="3">
    <source>
        <dbReference type="ARBA" id="ARBA00022692"/>
    </source>
</evidence>
<gene>
    <name evidence="7" type="ORF">SMB34_06960</name>
</gene>
<organism evidence="7 8">
    <name type="scientific">Thalassospira permensis NBRC 106175</name>
    <dbReference type="NCBI Taxonomy" id="1353532"/>
    <lineage>
        <taxon>Bacteria</taxon>
        <taxon>Pseudomonadati</taxon>
        <taxon>Pseudomonadota</taxon>
        <taxon>Alphaproteobacteria</taxon>
        <taxon>Rhodospirillales</taxon>
        <taxon>Thalassospiraceae</taxon>
        <taxon>Thalassospira</taxon>
    </lineage>
</organism>